<keyword evidence="4" id="KW-1185">Reference proteome</keyword>
<dbReference type="Proteomes" id="UP000011693">
    <property type="component" value="Unassembled WGS sequence"/>
</dbReference>
<dbReference type="EMBL" id="AOIN01000091">
    <property type="protein sequence ID" value="ELY95318.1"/>
    <property type="molecule type" value="Genomic_DNA"/>
</dbReference>
<protein>
    <recommendedName>
        <fullName evidence="2">SHOCT domain-containing protein</fullName>
    </recommendedName>
</protein>
<reference evidence="3 4" key="1">
    <citation type="journal article" date="2014" name="PLoS Genet.">
        <title>Phylogenetically driven sequencing of extremely halophilic archaea reveals strategies for static and dynamic osmo-response.</title>
        <authorList>
            <person name="Becker E.A."/>
            <person name="Seitzer P.M."/>
            <person name="Tritt A."/>
            <person name="Larsen D."/>
            <person name="Krusor M."/>
            <person name="Yao A.I."/>
            <person name="Wu D."/>
            <person name="Madern D."/>
            <person name="Eisen J.A."/>
            <person name="Darling A.E."/>
            <person name="Facciotti M.T."/>
        </authorList>
    </citation>
    <scope>NUCLEOTIDE SEQUENCE [LARGE SCALE GENOMIC DNA]</scope>
    <source>
        <strain evidence="3 4">JCM 10990</strain>
    </source>
</reference>
<evidence type="ECO:0000259" key="2">
    <source>
        <dbReference type="Pfam" id="PF09851"/>
    </source>
</evidence>
<evidence type="ECO:0000256" key="1">
    <source>
        <dbReference type="SAM" id="MobiDB-lite"/>
    </source>
</evidence>
<evidence type="ECO:0000313" key="3">
    <source>
        <dbReference type="EMBL" id="ELY95318.1"/>
    </source>
</evidence>
<gene>
    <name evidence="3" type="ORF">C482_16793</name>
</gene>
<comment type="caution">
    <text evidence="3">The sequence shown here is derived from an EMBL/GenBank/DDBJ whole genome shotgun (WGS) entry which is preliminary data.</text>
</comment>
<feature type="domain" description="SHOCT" evidence="2">
    <location>
        <begin position="47"/>
        <end position="73"/>
    </location>
</feature>
<feature type="region of interest" description="Disordered" evidence="1">
    <location>
        <begin position="26"/>
        <end position="46"/>
    </location>
</feature>
<sequence length="109" mass="12317">MIGWFVLTPVFLFWGEDIAALMAERRQPTGSTWPESSAGDTSDQTDAFAQLKHRYASGELSEEEFEHRRDRLLEADEAFDREAANRPMAERGGRAQSANGRGDRGRELE</sequence>
<proteinExistence type="predicted"/>
<dbReference type="Pfam" id="PF09851">
    <property type="entry name" value="SHOCT"/>
    <property type="match status" value="1"/>
</dbReference>
<organism evidence="3 4">
    <name type="scientific">Natrialba chahannaoensis JCM 10990</name>
    <dbReference type="NCBI Taxonomy" id="1227492"/>
    <lineage>
        <taxon>Archaea</taxon>
        <taxon>Methanobacteriati</taxon>
        <taxon>Methanobacteriota</taxon>
        <taxon>Stenosarchaea group</taxon>
        <taxon>Halobacteria</taxon>
        <taxon>Halobacteriales</taxon>
        <taxon>Natrialbaceae</taxon>
        <taxon>Natrialba</taxon>
    </lineage>
</organism>
<accession>M0AD88</accession>
<dbReference type="InterPro" id="IPR018649">
    <property type="entry name" value="SHOCT"/>
</dbReference>
<feature type="compositionally biased region" description="Basic and acidic residues" evidence="1">
    <location>
        <begin position="76"/>
        <end position="93"/>
    </location>
</feature>
<feature type="region of interest" description="Disordered" evidence="1">
    <location>
        <begin position="76"/>
        <end position="109"/>
    </location>
</feature>
<dbReference type="AlphaFoldDB" id="M0AD88"/>
<evidence type="ECO:0000313" key="4">
    <source>
        <dbReference type="Proteomes" id="UP000011693"/>
    </source>
</evidence>
<name>M0AD88_9EURY</name>
<feature type="compositionally biased region" description="Polar residues" evidence="1">
    <location>
        <begin position="28"/>
        <end position="46"/>
    </location>
</feature>